<organism evidence="3 4">
    <name type="scientific">Sorangium cellulosum</name>
    <name type="common">Polyangium cellulosum</name>
    <dbReference type="NCBI Taxonomy" id="56"/>
    <lineage>
        <taxon>Bacteria</taxon>
        <taxon>Pseudomonadati</taxon>
        <taxon>Myxococcota</taxon>
        <taxon>Polyangia</taxon>
        <taxon>Polyangiales</taxon>
        <taxon>Polyangiaceae</taxon>
        <taxon>Sorangium</taxon>
    </lineage>
</organism>
<proteinExistence type="predicted"/>
<feature type="region of interest" description="Disordered" evidence="1">
    <location>
        <begin position="39"/>
        <end position="101"/>
    </location>
</feature>
<dbReference type="Proteomes" id="UP000238348">
    <property type="component" value="Chromosome"/>
</dbReference>
<evidence type="ECO:0000313" key="3">
    <source>
        <dbReference type="EMBL" id="AUX45447.1"/>
    </source>
</evidence>
<accession>A0A2L0F1P4</accession>
<evidence type="ECO:0000313" key="4">
    <source>
        <dbReference type="Proteomes" id="UP000238348"/>
    </source>
</evidence>
<protein>
    <recommendedName>
        <fullName evidence="5">Secreted protein</fullName>
    </recommendedName>
</protein>
<dbReference type="InterPro" id="IPR052918">
    <property type="entry name" value="Motility_Chemotaxis_Reg"/>
</dbReference>
<evidence type="ECO:0008006" key="5">
    <source>
        <dbReference type="Google" id="ProtNLM"/>
    </source>
</evidence>
<dbReference type="RefSeq" id="WP_199789398.1">
    <property type="nucleotide sequence ID" value="NZ_CP012673.1"/>
</dbReference>
<sequence>MKRDRGKIRSVLSCAGLLAAVTGGCNALIGLEVGELDPSQAGAGAASSAASSGGDAGEGGTGDGGAGGGGSGPGGAGPGGAGPGGGDAGSGAGGPFCDAPGGEILTAPHSGWGETVGFHIGDVAALEGTATAVVNEVAADSSETLTVTRWSPAGVRDASYGLSAAGAWGTHLAVGPGFVYVAGDATKALDLPKSQGLATCRVGAPVLQATYGPSFVVALDPAGRCSWAWGVDSRGGATTRGLAATSEVVLTAVEVVTEGTTFGRCAPEDGIPPESVLLAALRPMDGACQWSRVLGARGPVTPKVVLADARAGSRLVTVVGDYDTLNGPVSFGGETRFESMDRDIFVARYVSNDGTPREVTTLNFEGDQLVATHGAALLPGGDVVIVGTYRGRLDWADGCSELPDAAETDNLFVARISDDGVAWSRGFGDPTASQSATGVAVDSVGSIYVTGQFEGELVLDNTGSFTTVPGIPAGFLIKMDSRGNILSGSKFGGDDVDPVALWAVAAGRVSRDPVYVAGTVTGTLDLGFPTSLGSDADQNSHAFIAGFTGIP</sequence>
<feature type="signal peptide" evidence="2">
    <location>
        <begin position="1"/>
        <end position="27"/>
    </location>
</feature>
<gene>
    <name evidence="3" type="ORF">SOCE26_069380</name>
</gene>
<dbReference type="InterPro" id="IPR010620">
    <property type="entry name" value="SBBP_repeat"/>
</dbReference>
<reference evidence="3 4" key="1">
    <citation type="submission" date="2015-09" db="EMBL/GenBank/DDBJ databases">
        <title>Sorangium comparison.</title>
        <authorList>
            <person name="Zaburannyi N."/>
            <person name="Bunk B."/>
            <person name="Overmann J."/>
            <person name="Mueller R."/>
        </authorList>
    </citation>
    <scope>NUCLEOTIDE SEQUENCE [LARGE SCALE GENOMIC DNA]</scope>
    <source>
        <strain evidence="3 4">So ce26</strain>
    </source>
</reference>
<dbReference type="AlphaFoldDB" id="A0A2L0F1P4"/>
<name>A0A2L0F1P4_SORCE</name>
<evidence type="ECO:0000256" key="1">
    <source>
        <dbReference type="SAM" id="MobiDB-lite"/>
    </source>
</evidence>
<dbReference type="PANTHER" id="PTHR35580:SF1">
    <property type="entry name" value="PHYTASE-LIKE DOMAIN-CONTAINING PROTEIN"/>
    <property type="match status" value="1"/>
</dbReference>
<dbReference type="PROSITE" id="PS51257">
    <property type="entry name" value="PROKAR_LIPOPROTEIN"/>
    <property type="match status" value="1"/>
</dbReference>
<feature type="compositionally biased region" description="Low complexity" evidence="1">
    <location>
        <begin position="41"/>
        <end position="53"/>
    </location>
</feature>
<dbReference type="Pfam" id="PF06739">
    <property type="entry name" value="SBBP"/>
    <property type="match status" value="1"/>
</dbReference>
<evidence type="ECO:0000256" key="2">
    <source>
        <dbReference type="SAM" id="SignalP"/>
    </source>
</evidence>
<feature type="compositionally biased region" description="Gly residues" evidence="1">
    <location>
        <begin position="54"/>
        <end position="94"/>
    </location>
</feature>
<feature type="chain" id="PRO_5014636341" description="Secreted protein" evidence="2">
    <location>
        <begin position="28"/>
        <end position="551"/>
    </location>
</feature>
<dbReference type="EMBL" id="CP012673">
    <property type="protein sequence ID" value="AUX45447.1"/>
    <property type="molecule type" value="Genomic_DNA"/>
</dbReference>
<dbReference type="PANTHER" id="PTHR35580">
    <property type="entry name" value="CELL SURFACE GLYCOPROTEIN (S-LAYER PROTEIN)-LIKE PROTEIN"/>
    <property type="match status" value="1"/>
</dbReference>
<keyword evidence="2" id="KW-0732">Signal</keyword>